<evidence type="ECO:0000313" key="11">
    <source>
        <dbReference type="EMBL" id="HEC78658.1"/>
    </source>
</evidence>
<dbReference type="GO" id="GO:0000049">
    <property type="term" value="F:tRNA binding"/>
    <property type="evidence" value="ECO:0007669"/>
    <property type="project" value="UniProtKB-KW"/>
</dbReference>
<evidence type="ECO:0000256" key="9">
    <source>
        <dbReference type="HAMAP-Rule" id="MF_01318"/>
    </source>
</evidence>
<keyword evidence="6 9" id="KW-0689">Ribosomal protein</keyword>
<keyword evidence="3 9" id="KW-0699">rRNA-binding</keyword>
<comment type="similarity">
    <text evidence="1 9 10">Belongs to the universal ribosomal protein uL1 family.</text>
</comment>
<dbReference type="PANTHER" id="PTHR36427:SF3">
    <property type="entry name" value="LARGE RIBOSOMAL SUBUNIT PROTEIN UL1M"/>
    <property type="match status" value="1"/>
</dbReference>
<dbReference type="PROSITE" id="PS01199">
    <property type="entry name" value="RIBOSOMAL_L1"/>
    <property type="match status" value="1"/>
</dbReference>
<comment type="function">
    <text evidence="9">Protein L1 is also a translational repressor protein, it controls the translation of the L11 operon by binding to its mRNA.</text>
</comment>
<comment type="subunit">
    <text evidence="9">Part of the 50S ribosomal subunit.</text>
</comment>
<evidence type="ECO:0000256" key="7">
    <source>
        <dbReference type="ARBA" id="ARBA00023274"/>
    </source>
</evidence>
<sequence length="237" mass="25966">MMKRSKRYKELKSKVEAKKYSLKEALEKVKELASAKYDESVDISIKLNIDPKKTDQLVRGISNLPHGTGKKKKILVLTKGEKENEAKEAGADYVGFDEYIEKIKKGWADVDVIIATPDVMSDVGKLGKILGPKGLMPSPKVGTVTFDVSAQVKALKKGKVEFKTDKTGCIHISVGRISFDTTKLEENVLTFLEDLLAVKPSGVKGQFLKSMTLSSTIGPGIKLDEKGVLEQVRKGGL</sequence>
<dbReference type="NCBIfam" id="TIGR01169">
    <property type="entry name" value="rplA_bact"/>
    <property type="match status" value="1"/>
</dbReference>
<dbReference type="AlphaFoldDB" id="A0A9C9K078"/>
<evidence type="ECO:0000256" key="3">
    <source>
        <dbReference type="ARBA" id="ARBA00022730"/>
    </source>
</evidence>
<dbReference type="GO" id="GO:0015934">
    <property type="term" value="C:large ribosomal subunit"/>
    <property type="evidence" value="ECO:0007669"/>
    <property type="project" value="InterPro"/>
</dbReference>
<comment type="function">
    <text evidence="9">Binds directly to 23S rRNA. The L1 stalk is quite mobile in the ribosome, and is involved in E site tRNA release.</text>
</comment>
<dbReference type="InterPro" id="IPR028364">
    <property type="entry name" value="Ribosomal_uL1/biogenesis"/>
</dbReference>
<dbReference type="EMBL" id="DRIG01000063">
    <property type="protein sequence ID" value="HEC78658.1"/>
    <property type="molecule type" value="Genomic_DNA"/>
</dbReference>
<dbReference type="CDD" id="cd00403">
    <property type="entry name" value="Ribosomal_L1"/>
    <property type="match status" value="1"/>
</dbReference>
<dbReference type="GO" id="GO:0019843">
    <property type="term" value="F:rRNA binding"/>
    <property type="evidence" value="ECO:0007669"/>
    <property type="project" value="UniProtKB-UniRule"/>
</dbReference>
<dbReference type="HAMAP" id="MF_01318_B">
    <property type="entry name" value="Ribosomal_uL1_B"/>
    <property type="match status" value="1"/>
</dbReference>
<keyword evidence="4 9" id="KW-0810">Translation regulation</keyword>
<dbReference type="GO" id="GO:0003735">
    <property type="term" value="F:structural constituent of ribosome"/>
    <property type="evidence" value="ECO:0007669"/>
    <property type="project" value="InterPro"/>
</dbReference>
<evidence type="ECO:0000256" key="1">
    <source>
        <dbReference type="ARBA" id="ARBA00010531"/>
    </source>
</evidence>
<evidence type="ECO:0000256" key="6">
    <source>
        <dbReference type="ARBA" id="ARBA00022980"/>
    </source>
</evidence>
<proteinExistence type="inferred from homology"/>
<evidence type="ECO:0000256" key="4">
    <source>
        <dbReference type="ARBA" id="ARBA00022845"/>
    </source>
</evidence>
<dbReference type="Proteomes" id="UP000885826">
    <property type="component" value="Unassembled WGS sequence"/>
</dbReference>
<dbReference type="InterPro" id="IPR023673">
    <property type="entry name" value="Ribosomal_uL1_CS"/>
</dbReference>
<dbReference type="Gene3D" id="3.30.190.20">
    <property type="match status" value="1"/>
</dbReference>
<keyword evidence="2 9" id="KW-0678">Repressor</keyword>
<dbReference type="SUPFAM" id="SSF56808">
    <property type="entry name" value="Ribosomal protein L1"/>
    <property type="match status" value="1"/>
</dbReference>
<dbReference type="FunFam" id="3.40.50.790:FF:000001">
    <property type="entry name" value="50S ribosomal protein L1"/>
    <property type="match status" value="1"/>
</dbReference>
<evidence type="ECO:0000256" key="2">
    <source>
        <dbReference type="ARBA" id="ARBA00022491"/>
    </source>
</evidence>
<evidence type="ECO:0000256" key="5">
    <source>
        <dbReference type="ARBA" id="ARBA00022884"/>
    </source>
</evidence>
<gene>
    <name evidence="9" type="primary">rplA</name>
    <name evidence="11" type="ORF">ENI34_05900</name>
</gene>
<evidence type="ECO:0000256" key="8">
    <source>
        <dbReference type="ARBA" id="ARBA00035241"/>
    </source>
</evidence>
<organism evidence="11 12">
    <name type="scientific">candidate division WOR-3 bacterium</name>
    <dbReference type="NCBI Taxonomy" id="2052148"/>
    <lineage>
        <taxon>Bacteria</taxon>
        <taxon>Bacteria division WOR-3</taxon>
    </lineage>
</organism>
<dbReference type="GO" id="GO:0006417">
    <property type="term" value="P:regulation of translation"/>
    <property type="evidence" value="ECO:0007669"/>
    <property type="project" value="UniProtKB-KW"/>
</dbReference>
<dbReference type="PIRSF" id="PIRSF002155">
    <property type="entry name" value="Ribosomal_L1"/>
    <property type="match status" value="1"/>
</dbReference>
<protein>
    <recommendedName>
        <fullName evidence="8 9">Large ribosomal subunit protein uL1</fullName>
    </recommendedName>
</protein>
<dbReference type="InterPro" id="IPR002143">
    <property type="entry name" value="Ribosomal_uL1"/>
</dbReference>
<dbReference type="Pfam" id="PF00687">
    <property type="entry name" value="Ribosomal_L1"/>
    <property type="match status" value="1"/>
</dbReference>
<name>A0A9C9K078_UNCW3</name>
<dbReference type="PANTHER" id="PTHR36427">
    <property type="entry name" value="54S RIBOSOMAL PROTEIN L1, MITOCHONDRIAL"/>
    <property type="match status" value="1"/>
</dbReference>
<keyword evidence="9" id="KW-0820">tRNA-binding</keyword>
<dbReference type="Gene3D" id="3.40.50.790">
    <property type="match status" value="1"/>
</dbReference>
<comment type="caution">
    <text evidence="11">The sequence shown here is derived from an EMBL/GenBank/DDBJ whole genome shotgun (WGS) entry which is preliminary data.</text>
</comment>
<accession>A0A9C9K078</accession>
<evidence type="ECO:0000313" key="12">
    <source>
        <dbReference type="Proteomes" id="UP000885826"/>
    </source>
</evidence>
<keyword evidence="7 9" id="KW-0687">Ribonucleoprotein</keyword>
<dbReference type="InterPro" id="IPR005878">
    <property type="entry name" value="Ribosom_uL1_bac-type"/>
</dbReference>
<dbReference type="InterPro" id="IPR016095">
    <property type="entry name" value="Ribosomal_uL1_3-a/b-sand"/>
</dbReference>
<dbReference type="InterPro" id="IPR023674">
    <property type="entry name" value="Ribosomal_uL1-like"/>
</dbReference>
<dbReference type="GO" id="GO:0006412">
    <property type="term" value="P:translation"/>
    <property type="evidence" value="ECO:0007669"/>
    <property type="project" value="UniProtKB-UniRule"/>
</dbReference>
<evidence type="ECO:0000256" key="10">
    <source>
        <dbReference type="RuleBase" id="RU000659"/>
    </source>
</evidence>
<keyword evidence="5 9" id="KW-0694">RNA-binding</keyword>
<reference evidence="11" key="1">
    <citation type="journal article" date="2020" name="mSystems">
        <title>Genome- and Community-Level Interaction Insights into Carbon Utilization and Element Cycling Functions of Hydrothermarchaeota in Hydrothermal Sediment.</title>
        <authorList>
            <person name="Zhou Z."/>
            <person name="Liu Y."/>
            <person name="Xu W."/>
            <person name="Pan J."/>
            <person name="Luo Z.H."/>
            <person name="Li M."/>
        </authorList>
    </citation>
    <scope>NUCLEOTIDE SEQUENCE</scope>
    <source>
        <strain evidence="11">HyVt-388</strain>
    </source>
</reference>